<feature type="region of interest" description="Disordered" evidence="12">
    <location>
        <begin position="181"/>
        <end position="224"/>
    </location>
</feature>
<gene>
    <name evidence="13" type="ORF">A5892_13630</name>
</gene>
<keyword evidence="8 10" id="KW-0904">Protein phosphatase</keyword>
<comment type="similarity">
    <text evidence="2 10">Belongs to the CheZ family.</text>
</comment>
<evidence type="ECO:0000256" key="2">
    <source>
        <dbReference type="ARBA" id="ARBA00005908"/>
    </source>
</evidence>
<dbReference type="SUPFAM" id="SSF75708">
    <property type="entry name" value="Chemotaxis phosphatase CheZ"/>
    <property type="match status" value="1"/>
</dbReference>
<dbReference type="EMBL" id="CP015243">
    <property type="protein sequence ID" value="ANF58383.1"/>
    <property type="molecule type" value="Genomic_DNA"/>
</dbReference>
<keyword evidence="6 10" id="KW-0283">Flagellar rotation</keyword>
<dbReference type="InterPro" id="IPR007439">
    <property type="entry name" value="Chemotax_Pase_CheZ"/>
</dbReference>
<feature type="region of interest" description="Disordered" evidence="12">
    <location>
        <begin position="1"/>
        <end position="23"/>
    </location>
</feature>
<dbReference type="EC" id="3.1.3.-" evidence="10"/>
<dbReference type="GO" id="GO:0009288">
    <property type="term" value="C:bacterial-type flagellum"/>
    <property type="evidence" value="ECO:0007669"/>
    <property type="project" value="InterPro"/>
</dbReference>
<dbReference type="GO" id="GO:0005737">
    <property type="term" value="C:cytoplasm"/>
    <property type="evidence" value="ECO:0007669"/>
    <property type="project" value="UniProtKB-SubCell"/>
</dbReference>
<comment type="subunit">
    <text evidence="10">Homodimer.</text>
</comment>
<evidence type="ECO:0000256" key="11">
    <source>
        <dbReference type="PIRSR" id="PIRSR002884-1"/>
    </source>
</evidence>
<keyword evidence="4 10" id="KW-0963">Cytoplasm</keyword>
<dbReference type="PIRSF" id="PIRSF002884">
    <property type="entry name" value="CheZ"/>
    <property type="match status" value="1"/>
</dbReference>
<comment type="subcellular location">
    <subcellularLocation>
        <location evidence="1 10">Cytoplasm</location>
    </subcellularLocation>
</comment>
<dbReference type="STRING" id="376489.A5892_13630"/>
<dbReference type="KEGG" id="haa:A5892_13630"/>
<evidence type="ECO:0000256" key="3">
    <source>
        <dbReference type="ARBA" id="ARBA00018484"/>
    </source>
</evidence>
<keyword evidence="7 10" id="KW-0378">Hydrolase</keyword>
<sequence>MSTRADKGAKRRGAQQQSDVDEEELLDRIGRLARSLHESLKGLGLDQHVEHAAEAIPDVCDRLHYISSAMENAANRSLNAIEAAQPLQDRLGRQAKLLDERWQQWFDAPLDSEQAKHLVNDTRRYLGNVPADTDATSQRLLEVVMAQEFQDLSGQMVMRMVESMRTLESELIQVLLDYMPERSGDTKPSPKEEDLEGPQLNPTRRDDVASNQSQVDDLLDSLGF</sequence>
<dbReference type="GO" id="GO:0004721">
    <property type="term" value="F:phosphoprotein phosphatase activity"/>
    <property type="evidence" value="ECO:0007669"/>
    <property type="project" value="UniProtKB-KW"/>
</dbReference>
<name>A0A172YGN7_9GAMM</name>
<evidence type="ECO:0000313" key="14">
    <source>
        <dbReference type="Proteomes" id="UP000077875"/>
    </source>
</evidence>
<comment type="function">
    <text evidence="10">Plays an important role in bacterial chemotaxis signal transduction pathway by accelerating the dephosphorylation of phosphorylated CheY (CheY-P).</text>
</comment>
<dbReference type="Pfam" id="PF04344">
    <property type="entry name" value="CheZ"/>
    <property type="match status" value="1"/>
</dbReference>
<feature type="site" description="Enhances dephosphorylation of CheY-P" evidence="11">
    <location>
        <position position="155"/>
    </location>
</feature>
<organism evidence="13 14">
    <name type="scientific">Halotalea alkalilenta</name>
    <dbReference type="NCBI Taxonomy" id="376489"/>
    <lineage>
        <taxon>Bacteria</taxon>
        <taxon>Pseudomonadati</taxon>
        <taxon>Pseudomonadota</taxon>
        <taxon>Gammaproteobacteria</taxon>
        <taxon>Oceanospirillales</taxon>
        <taxon>Halomonadaceae</taxon>
        <taxon>Halotalea</taxon>
    </lineage>
</organism>
<dbReference type="GO" id="GO:0050920">
    <property type="term" value="P:regulation of chemotaxis"/>
    <property type="evidence" value="ECO:0007669"/>
    <property type="project" value="InterPro"/>
</dbReference>
<dbReference type="AlphaFoldDB" id="A0A172YGN7"/>
<evidence type="ECO:0000256" key="9">
    <source>
        <dbReference type="ARBA" id="ARBA00029599"/>
    </source>
</evidence>
<evidence type="ECO:0000256" key="4">
    <source>
        <dbReference type="ARBA" id="ARBA00022490"/>
    </source>
</evidence>
<evidence type="ECO:0000256" key="7">
    <source>
        <dbReference type="ARBA" id="ARBA00022801"/>
    </source>
</evidence>
<dbReference type="GO" id="GO:0097588">
    <property type="term" value="P:archaeal or bacterial-type flagellum-dependent cell motility"/>
    <property type="evidence" value="ECO:0007669"/>
    <property type="project" value="UniProtKB-KW"/>
</dbReference>
<dbReference type="NCBIfam" id="NF008368">
    <property type="entry name" value="PRK11166.1"/>
    <property type="match status" value="1"/>
</dbReference>
<evidence type="ECO:0000313" key="13">
    <source>
        <dbReference type="EMBL" id="ANF58383.1"/>
    </source>
</evidence>
<keyword evidence="14" id="KW-1185">Reference proteome</keyword>
<dbReference type="PANTHER" id="PTHR43693">
    <property type="entry name" value="PROTEIN PHOSPHATASE CHEZ"/>
    <property type="match status" value="1"/>
</dbReference>
<proteinExistence type="inferred from homology"/>
<dbReference type="PANTHER" id="PTHR43693:SF1">
    <property type="entry name" value="PROTEIN PHOSPHATASE CHEZ"/>
    <property type="match status" value="1"/>
</dbReference>
<dbReference type="InterPro" id="IPR050992">
    <property type="entry name" value="CheZ_family_phosphatases"/>
</dbReference>
<dbReference type="Gene3D" id="1.10.287.500">
    <property type="entry name" value="Helix hairpin bin"/>
    <property type="match status" value="1"/>
</dbReference>
<evidence type="ECO:0000256" key="1">
    <source>
        <dbReference type="ARBA" id="ARBA00004496"/>
    </source>
</evidence>
<dbReference type="GO" id="GO:0006935">
    <property type="term" value="P:chemotaxis"/>
    <property type="evidence" value="ECO:0007669"/>
    <property type="project" value="UniProtKB-KW"/>
</dbReference>
<protein>
    <recommendedName>
        <fullName evidence="3 10">Protein phosphatase CheZ</fullName>
        <ecNumber evidence="10">3.1.3.-</ecNumber>
    </recommendedName>
    <alternativeName>
        <fullName evidence="9 10">Chemotaxis protein CheZ</fullName>
    </alternativeName>
</protein>
<evidence type="ECO:0000256" key="8">
    <source>
        <dbReference type="ARBA" id="ARBA00022912"/>
    </source>
</evidence>
<evidence type="ECO:0000256" key="12">
    <source>
        <dbReference type="SAM" id="MobiDB-lite"/>
    </source>
</evidence>
<evidence type="ECO:0000256" key="5">
    <source>
        <dbReference type="ARBA" id="ARBA00022500"/>
    </source>
</evidence>
<accession>A0A172YGN7</accession>
<reference evidence="13 14" key="1">
    <citation type="submission" date="2016-04" db="EMBL/GenBank/DDBJ databases">
        <title>Complete Genome Sequence of Halotalea alkalilenta IHB B 13600.</title>
        <authorList>
            <person name="Swarnkar M.K."/>
            <person name="Sharma A."/>
            <person name="Kaushal K."/>
            <person name="Soni R."/>
            <person name="Rana S."/>
            <person name="Singh A.K."/>
            <person name="Gulati A."/>
        </authorList>
    </citation>
    <scope>NUCLEOTIDE SEQUENCE [LARGE SCALE GENOMIC DNA]</scope>
    <source>
        <strain evidence="13 14">IHB B 13600</strain>
    </source>
</reference>
<evidence type="ECO:0000256" key="6">
    <source>
        <dbReference type="ARBA" id="ARBA00022779"/>
    </source>
</evidence>
<evidence type="ECO:0000256" key="10">
    <source>
        <dbReference type="PIRNR" id="PIRNR002884"/>
    </source>
</evidence>
<keyword evidence="5 10" id="KW-0145">Chemotaxis</keyword>
<feature type="compositionally biased region" description="Basic and acidic residues" evidence="12">
    <location>
        <begin position="181"/>
        <end position="192"/>
    </location>
</feature>
<dbReference type="RefSeq" id="WP_064123268.1">
    <property type="nucleotide sequence ID" value="NZ_CP015243.1"/>
</dbReference>
<dbReference type="Proteomes" id="UP000077875">
    <property type="component" value="Chromosome"/>
</dbReference>